<evidence type="ECO:0000313" key="1">
    <source>
        <dbReference type="EMBL" id="AUB35971.1"/>
    </source>
</evidence>
<gene>
    <name evidence="1" type="ORF">COO91_01864</name>
</gene>
<dbReference type="SUPFAM" id="SSF47413">
    <property type="entry name" value="lambda repressor-like DNA-binding domains"/>
    <property type="match status" value="1"/>
</dbReference>
<dbReference type="InterPro" id="IPR001387">
    <property type="entry name" value="Cro/C1-type_HTH"/>
</dbReference>
<organism evidence="1 2">
    <name type="scientific">Nostoc flagelliforme CCNUN1</name>
    <dbReference type="NCBI Taxonomy" id="2038116"/>
    <lineage>
        <taxon>Bacteria</taxon>
        <taxon>Bacillati</taxon>
        <taxon>Cyanobacteriota</taxon>
        <taxon>Cyanophyceae</taxon>
        <taxon>Nostocales</taxon>
        <taxon>Nostocaceae</taxon>
        <taxon>Nostoc</taxon>
    </lineage>
</organism>
<accession>A0A2K8SKK6</accession>
<dbReference type="Gene3D" id="1.10.260.40">
    <property type="entry name" value="lambda repressor-like DNA-binding domains"/>
    <property type="match status" value="1"/>
</dbReference>
<dbReference type="AlphaFoldDB" id="A0A2K8SKK6"/>
<dbReference type="CDD" id="cd00093">
    <property type="entry name" value="HTH_XRE"/>
    <property type="match status" value="1"/>
</dbReference>
<evidence type="ECO:0000313" key="2">
    <source>
        <dbReference type="Proteomes" id="UP000232003"/>
    </source>
</evidence>
<dbReference type="GO" id="GO:0003677">
    <property type="term" value="F:DNA binding"/>
    <property type="evidence" value="ECO:0007669"/>
    <property type="project" value="InterPro"/>
</dbReference>
<keyword evidence="2" id="KW-1185">Reference proteome</keyword>
<proteinExistence type="predicted"/>
<dbReference type="KEGG" id="nfl:COO91_01864"/>
<sequence>MHPREFLSQFPLTYKELADRLGVTVYAIDNWMGKRANPSRQTQRQLADFAERLKENAQLRKSVLSTETEE</sequence>
<protein>
    <submittedName>
        <fullName evidence="1">Archaeal ribosome-binding protein aMBF1</fullName>
    </submittedName>
</protein>
<dbReference type="Proteomes" id="UP000232003">
    <property type="component" value="Chromosome"/>
</dbReference>
<reference evidence="1 2" key="1">
    <citation type="submission" date="2017-11" db="EMBL/GenBank/DDBJ databases">
        <title>Complete genome of a free-living desiccation-tolerant cyanobacterium and its photosynthetic adaptation to extreme terrestrial habitat.</title>
        <authorList>
            <person name="Shang J."/>
        </authorList>
    </citation>
    <scope>NUCLEOTIDE SEQUENCE [LARGE SCALE GENOMIC DNA]</scope>
    <source>
        <strain evidence="1 2">CCNUN1</strain>
    </source>
</reference>
<name>A0A2K8SKK6_9NOSO</name>
<dbReference type="InterPro" id="IPR010982">
    <property type="entry name" value="Lambda_DNA-bd_dom_sf"/>
</dbReference>
<dbReference type="EMBL" id="CP024785">
    <property type="protein sequence ID" value="AUB35971.1"/>
    <property type="molecule type" value="Genomic_DNA"/>
</dbReference>